<dbReference type="EMBL" id="JBCEZU010000434">
    <property type="protein sequence ID" value="KAK9520013.1"/>
    <property type="molecule type" value="Genomic_DNA"/>
</dbReference>
<reference evidence="1 2" key="1">
    <citation type="journal article" date="2024" name="Genome Biol. Evol.">
        <title>Chromosome-level genome assembly of the viviparous eelpout Zoarces viviparus.</title>
        <authorList>
            <person name="Fuhrmann N."/>
            <person name="Brasseur M.V."/>
            <person name="Bakowski C.E."/>
            <person name="Podsiadlowski L."/>
            <person name="Prost S."/>
            <person name="Krehenwinkel H."/>
            <person name="Mayer C."/>
        </authorList>
    </citation>
    <scope>NUCLEOTIDE SEQUENCE [LARGE SCALE GENOMIC DNA]</scope>
    <source>
        <strain evidence="1">NO-MEL_2022_Ind0_liver</strain>
    </source>
</reference>
<dbReference type="AlphaFoldDB" id="A0AAW1ECR8"/>
<keyword evidence="2" id="KW-1185">Reference proteome</keyword>
<proteinExistence type="predicted"/>
<accession>A0AAW1ECR8</accession>
<sequence length="77" mass="8706">MNPHTAQQKLLFIHNTAKLSVLKQPFHHERSDAWPQTVEYNVTNCHHVRAPSSRSSVSDSVWDASCHSNNATLVITQ</sequence>
<gene>
    <name evidence="1" type="ORF">VZT92_022700</name>
</gene>
<organism evidence="1 2">
    <name type="scientific">Zoarces viviparus</name>
    <name type="common">Viviparous eelpout</name>
    <name type="synonym">Blennius viviparus</name>
    <dbReference type="NCBI Taxonomy" id="48416"/>
    <lineage>
        <taxon>Eukaryota</taxon>
        <taxon>Metazoa</taxon>
        <taxon>Chordata</taxon>
        <taxon>Craniata</taxon>
        <taxon>Vertebrata</taxon>
        <taxon>Euteleostomi</taxon>
        <taxon>Actinopterygii</taxon>
        <taxon>Neopterygii</taxon>
        <taxon>Teleostei</taxon>
        <taxon>Neoteleostei</taxon>
        <taxon>Acanthomorphata</taxon>
        <taxon>Eupercaria</taxon>
        <taxon>Perciformes</taxon>
        <taxon>Cottioidei</taxon>
        <taxon>Zoarcales</taxon>
        <taxon>Zoarcidae</taxon>
        <taxon>Zoarcinae</taxon>
        <taxon>Zoarces</taxon>
    </lineage>
</organism>
<dbReference type="Proteomes" id="UP001488805">
    <property type="component" value="Unassembled WGS sequence"/>
</dbReference>
<name>A0AAW1ECR8_ZOAVI</name>
<evidence type="ECO:0000313" key="1">
    <source>
        <dbReference type="EMBL" id="KAK9520013.1"/>
    </source>
</evidence>
<protein>
    <submittedName>
        <fullName evidence="1">Uncharacterized protein</fullName>
    </submittedName>
</protein>
<evidence type="ECO:0000313" key="2">
    <source>
        <dbReference type="Proteomes" id="UP001488805"/>
    </source>
</evidence>
<comment type="caution">
    <text evidence="1">The sequence shown here is derived from an EMBL/GenBank/DDBJ whole genome shotgun (WGS) entry which is preliminary data.</text>
</comment>